<dbReference type="InterPro" id="IPR002018">
    <property type="entry name" value="CarbesteraseB"/>
</dbReference>
<dbReference type="SUPFAM" id="SSF53474">
    <property type="entry name" value="alpha/beta-Hydrolases"/>
    <property type="match status" value="1"/>
</dbReference>
<dbReference type="InterPro" id="IPR029058">
    <property type="entry name" value="AB_hydrolase_fold"/>
</dbReference>
<evidence type="ECO:0000313" key="5">
    <source>
        <dbReference type="EMBL" id="MRX44060.1"/>
    </source>
</evidence>
<dbReference type="Pfam" id="PF00135">
    <property type="entry name" value="COesterase"/>
    <property type="match status" value="1"/>
</dbReference>
<comment type="similarity">
    <text evidence="1 3">Belongs to the type-B carboxylesterase/lipase family.</text>
</comment>
<dbReference type="Proteomes" id="UP000476511">
    <property type="component" value="Unassembled WGS sequence"/>
</dbReference>
<dbReference type="InterPro" id="IPR050309">
    <property type="entry name" value="Type-B_Carboxylest/Lipase"/>
</dbReference>
<evidence type="ECO:0000259" key="4">
    <source>
        <dbReference type="Pfam" id="PF00135"/>
    </source>
</evidence>
<dbReference type="EC" id="3.1.1.-" evidence="3"/>
<evidence type="ECO:0000256" key="1">
    <source>
        <dbReference type="ARBA" id="ARBA00005964"/>
    </source>
</evidence>
<gene>
    <name evidence="5" type="ORF">GJR97_10010</name>
</gene>
<organism evidence="5 6">
    <name type="scientific">Agromyces kandeliae</name>
    <dbReference type="NCBI Taxonomy" id="2666141"/>
    <lineage>
        <taxon>Bacteria</taxon>
        <taxon>Bacillati</taxon>
        <taxon>Actinomycetota</taxon>
        <taxon>Actinomycetes</taxon>
        <taxon>Micrococcales</taxon>
        <taxon>Microbacteriaceae</taxon>
        <taxon>Agromyces</taxon>
    </lineage>
</organism>
<dbReference type="EMBL" id="WKJD01000015">
    <property type="protein sequence ID" value="MRX44060.1"/>
    <property type="molecule type" value="Genomic_DNA"/>
</dbReference>
<dbReference type="AlphaFoldDB" id="A0A6L5R278"/>
<dbReference type="GO" id="GO:0016787">
    <property type="term" value="F:hydrolase activity"/>
    <property type="evidence" value="ECO:0007669"/>
    <property type="project" value="UniProtKB-KW"/>
</dbReference>
<evidence type="ECO:0000256" key="2">
    <source>
        <dbReference type="ARBA" id="ARBA00022801"/>
    </source>
</evidence>
<dbReference type="PROSITE" id="PS00122">
    <property type="entry name" value="CARBOXYLESTERASE_B_1"/>
    <property type="match status" value="1"/>
</dbReference>
<sequence>MPDPAPTVEVRTRAGAVRGRWRGEPGARGASAAFLGIPFAEPPVGGLRFAAPEPARPWDGVRDTLEHGPTPQRGDPGVTIIPEPSVPGEATLNVDVFTPSPSAAAPADRPPGTGAPAGLPVLVWFHGGGYVAGSPASPWYDGRTFNRDGVVTVNVSYRLGFDGFGWIDGAPANRAVLDWLLALEWVRDNVAAFGGDPARVTIAGQSAGGGAALTLLGMPRAQGLFHRVWAVSPALADVSPERARAFARRIGELGGIRPDLDGLRSLSEERVRQLQREALRPPRGARGGGAALVAEGLPLGPVVDGSLVPAKTLSSIASGVGAAVPLVVGTTDDEFSSAFRDSERSLRLMSRKAALKRLGLVEPRRSEWLEANRREGLHGTAAVLGRYVSDHVFRAPLVRTVAARELGATVAATEGAAPAATWAYRFSWRSPVSGSAVHCLDVPFVFDVLAEGHVPAVAGVRPPQGLADRLHADVVAFVRGADPAWPTAAGEAFPARRYDATIATMPDAYASARPIAGV</sequence>
<protein>
    <recommendedName>
        <fullName evidence="3">Carboxylic ester hydrolase</fullName>
        <ecNumber evidence="3">3.1.1.-</ecNumber>
    </recommendedName>
</protein>
<proteinExistence type="inferred from homology"/>
<dbReference type="RefSeq" id="WP_324613375.1">
    <property type="nucleotide sequence ID" value="NZ_WKJD01000015.1"/>
</dbReference>
<feature type="domain" description="Carboxylesterase type B" evidence="4">
    <location>
        <begin position="9"/>
        <end position="451"/>
    </location>
</feature>
<evidence type="ECO:0000256" key="3">
    <source>
        <dbReference type="RuleBase" id="RU361235"/>
    </source>
</evidence>
<evidence type="ECO:0000313" key="6">
    <source>
        <dbReference type="Proteomes" id="UP000476511"/>
    </source>
</evidence>
<name>A0A6L5R278_9MICO</name>
<comment type="caution">
    <text evidence="5">The sequence shown here is derived from an EMBL/GenBank/DDBJ whole genome shotgun (WGS) entry which is preliminary data.</text>
</comment>
<dbReference type="Gene3D" id="3.40.50.1820">
    <property type="entry name" value="alpha/beta hydrolase"/>
    <property type="match status" value="1"/>
</dbReference>
<keyword evidence="6" id="KW-1185">Reference proteome</keyword>
<dbReference type="InterPro" id="IPR019826">
    <property type="entry name" value="Carboxylesterase_B_AS"/>
</dbReference>
<reference evidence="5 6" key="1">
    <citation type="submission" date="2019-11" db="EMBL/GenBank/DDBJ databases">
        <title>Agromyces kandeliae sp. nov., isolated from mangrove soil.</title>
        <authorList>
            <person name="Wang R."/>
        </authorList>
    </citation>
    <scope>NUCLEOTIDE SEQUENCE [LARGE SCALE GENOMIC DNA]</scope>
    <source>
        <strain evidence="5 6">Q22</strain>
    </source>
</reference>
<keyword evidence="2 3" id="KW-0378">Hydrolase</keyword>
<dbReference type="PANTHER" id="PTHR11559">
    <property type="entry name" value="CARBOXYLESTERASE"/>
    <property type="match status" value="1"/>
</dbReference>
<accession>A0A6L5R278</accession>